<dbReference type="RefSeq" id="WP_019943654.1">
    <property type="nucleotide sequence ID" value="NZ_BMLI01000001.1"/>
</dbReference>
<dbReference type="PANTHER" id="PTHR31339">
    <property type="entry name" value="PECTIN LYASE-RELATED"/>
    <property type="match status" value="1"/>
</dbReference>
<dbReference type="InterPro" id="IPR011050">
    <property type="entry name" value="Pectin_lyase_fold/virulence"/>
</dbReference>
<proteinExistence type="inferred from homology"/>
<keyword evidence="3 4" id="KW-0326">Glycosidase</keyword>
<dbReference type="InterPro" id="IPR051801">
    <property type="entry name" value="GH28_Enzymes"/>
</dbReference>
<organism evidence="6 7">
    <name type="scientific">Dyadobacter beijingensis</name>
    <dbReference type="NCBI Taxonomy" id="365489"/>
    <lineage>
        <taxon>Bacteria</taxon>
        <taxon>Pseudomonadati</taxon>
        <taxon>Bacteroidota</taxon>
        <taxon>Cytophagia</taxon>
        <taxon>Cytophagales</taxon>
        <taxon>Spirosomataceae</taxon>
        <taxon>Dyadobacter</taxon>
    </lineage>
</organism>
<dbReference type="EMBL" id="BMLI01000001">
    <property type="protein sequence ID" value="GGM90226.1"/>
    <property type="molecule type" value="Genomic_DNA"/>
</dbReference>
<evidence type="ECO:0000256" key="1">
    <source>
        <dbReference type="ARBA" id="ARBA00008834"/>
    </source>
</evidence>
<protein>
    <recommendedName>
        <fullName evidence="8">Glycoside hydrolase family 28 protein</fullName>
    </recommendedName>
</protein>
<keyword evidence="2 4" id="KW-0378">Hydrolase</keyword>
<keyword evidence="5" id="KW-0732">Signal</keyword>
<sequence>MRSLFLFCVLCLFAYAHVSAQQYNILDFGAKTDTTFLNTRAIQAAIDQCHAKGGGEVIVPAGRYFTGTILLKSNVYLNLLPGAVLQGSYAPEDYADYTIRDAQKFGTITHNGLYVESMKALVIADKAIRTGITGAGTIRGAGDGKAFQLGINKDGRPKNLFFIGCTDVLLKGVQVLNSAQITISISGCERVNIDGIYLRSMTNWNCDGIDVDARDATISNCMIDAEDDALCFKSEYLGKLCENITVPIGVSVEMAKTFPVSPAENVKGYPENRLTFGTRLPASGFHIRHAKGVTLADISLNFPVEEARPAFVMDDAERIDLKDIRLNGERRRNKKGMIREIASTDISVN</sequence>
<dbReference type="SUPFAM" id="SSF51126">
    <property type="entry name" value="Pectin lyase-like"/>
    <property type="match status" value="1"/>
</dbReference>
<comment type="similarity">
    <text evidence="1 4">Belongs to the glycosyl hydrolase 28 family.</text>
</comment>
<dbReference type="Gene3D" id="2.160.20.10">
    <property type="entry name" value="Single-stranded right-handed beta-helix, Pectin lyase-like"/>
    <property type="match status" value="1"/>
</dbReference>
<evidence type="ECO:0008006" key="8">
    <source>
        <dbReference type="Google" id="ProtNLM"/>
    </source>
</evidence>
<evidence type="ECO:0000313" key="7">
    <source>
        <dbReference type="Proteomes" id="UP000632339"/>
    </source>
</evidence>
<feature type="signal peptide" evidence="5">
    <location>
        <begin position="1"/>
        <end position="20"/>
    </location>
</feature>
<comment type="caution">
    <text evidence="6">The sequence shown here is derived from an EMBL/GenBank/DDBJ whole genome shotgun (WGS) entry which is preliminary data.</text>
</comment>
<accession>A0ABQ2HUN0</accession>
<dbReference type="InterPro" id="IPR000743">
    <property type="entry name" value="Glyco_hydro_28"/>
</dbReference>
<evidence type="ECO:0000256" key="4">
    <source>
        <dbReference type="RuleBase" id="RU361169"/>
    </source>
</evidence>
<name>A0ABQ2HUN0_9BACT</name>
<dbReference type="Pfam" id="PF00295">
    <property type="entry name" value="Glyco_hydro_28"/>
    <property type="match status" value="1"/>
</dbReference>
<evidence type="ECO:0000256" key="5">
    <source>
        <dbReference type="SAM" id="SignalP"/>
    </source>
</evidence>
<evidence type="ECO:0000313" key="6">
    <source>
        <dbReference type="EMBL" id="GGM90226.1"/>
    </source>
</evidence>
<gene>
    <name evidence="6" type="ORF">GCM10010967_23970</name>
</gene>
<keyword evidence="7" id="KW-1185">Reference proteome</keyword>
<feature type="chain" id="PRO_5046101105" description="Glycoside hydrolase family 28 protein" evidence="5">
    <location>
        <begin position="21"/>
        <end position="349"/>
    </location>
</feature>
<evidence type="ECO:0000256" key="2">
    <source>
        <dbReference type="ARBA" id="ARBA00022801"/>
    </source>
</evidence>
<reference evidence="7" key="1">
    <citation type="journal article" date="2019" name="Int. J. Syst. Evol. Microbiol.">
        <title>The Global Catalogue of Microorganisms (GCM) 10K type strain sequencing project: providing services to taxonomists for standard genome sequencing and annotation.</title>
        <authorList>
            <consortium name="The Broad Institute Genomics Platform"/>
            <consortium name="The Broad Institute Genome Sequencing Center for Infectious Disease"/>
            <person name="Wu L."/>
            <person name="Ma J."/>
        </authorList>
    </citation>
    <scope>NUCLEOTIDE SEQUENCE [LARGE SCALE GENOMIC DNA]</scope>
    <source>
        <strain evidence="7">CGMCC 1.6375</strain>
    </source>
</reference>
<dbReference type="Proteomes" id="UP000632339">
    <property type="component" value="Unassembled WGS sequence"/>
</dbReference>
<dbReference type="PANTHER" id="PTHR31339:SF9">
    <property type="entry name" value="PLASMIN AND FIBRONECTIN-BINDING PROTEIN A"/>
    <property type="match status" value="1"/>
</dbReference>
<dbReference type="InterPro" id="IPR012334">
    <property type="entry name" value="Pectin_lyas_fold"/>
</dbReference>
<evidence type="ECO:0000256" key="3">
    <source>
        <dbReference type="ARBA" id="ARBA00023295"/>
    </source>
</evidence>